<evidence type="ECO:0000313" key="1">
    <source>
        <dbReference type="EMBL" id="GHF98505.1"/>
    </source>
</evidence>
<accession>A0ABQ3K1W1</accession>
<evidence type="ECO:0000313" key="2">
    <source>
        <dbReference type="Proteomes" id="UP000632154"/>
    </source>
</evidence>
<keyword evidence="2" id="KW-1185">Reference proteome</keyword>
<proteinExistence type="predicted"/>
<dbReference type="EMBL" id="BNAL01000007">
    <property type="protein sequence ID" value="GHF98505.1"/>
    <property type="molecule type" value="Genomic_DNA"/>
</dbReference>
<reference evidence="2" key="1">
    <citation type="journal article" date="2019" name="Int. J. Syst. Evol. Microbiol.">
        <title>The Global Catalogue of Microorganisms (GCM) 10K type strain sequencing project: providing services to taxonomists for standard genome sequencing and annotation.</title>
        <authorList>
            <consortium name="The Broad Institute Genomics Platform"/>
            <consortium name="The Broad Institute Genome Sequencing Center for Infectious Disease"/>
            <person name="Wu L."/>
            <person name="Ma J."/>
        </authorList>
    </citation>
    <scope>NUCLEOTIDE SEQUENCE [LARGE SCALE GENOMIC DNA]</scope>
    <source>
        <strain evidence="2">CGMCC 1.18439</strain>
    </source>
</reference>
<organism evidence="1 2">
    <name type="scientific">Deinococcus piscis</name>
    <dbReference type="NCBI Taxonomy" id="394230"/>
    <lineage>
        <taxon>Bacteria</taxon>
        <taxon>Thermotogati</taxon>
        <taxon>Deinococcota</taxon>
        <taxon>Deinococci</taxon>
        <taxon>Deinococcales</taxon>
        <taxon>Deinococcaceae</taxon>
        <taxon>Deinococcus</taxon>
    </lineage>
</organism>
<name>A0ABQ3K1W1_9DEIO</name>
<protein>
    <submittedName>
        <fullName evidence="1">Uncharacterized protein</fullName>
    </submittedName>
</protein>
<comment type="caution">
    <text evidence="1">The sequence shown here is derived from an EMBL/GenBank/DDBJ whole genome shotgun (WGS) entry which is preliminary data.</text>
</comment>
<sequence length="75" mass="8290">MAHHPRYTTALTTKKPMTAVLTRLLRVSNRGLRGEILPAARGKLAILVTIAGRSQEVVTGLHRARKAHRLKRSAN</sequence>
<dbReference type="Proteomes" id="UP000632154">
    <property type="component" value="Unassembled WGS sequence"/>
</dbReference>
<gene>
    <name evidence="1" type="ORF">GCM10017783_08030</name>
</gene>